<dbReference type="AlphaFoldDB" id="A0A1Y2FJK4"/>
<feature type="region of interest" description="Disordered" evidence="1">
    <location>
        <begin position="110"/>
        <end position="145"/>
    </location>
</feature>
<comment type="caution">
    <text evidence="2">The sequence shown here is derived from an EMBL/GenBank/DDBJ whole genome shotgun (WGS) entry which is preliminary data.</text>
</comment>
<accession>A0A1Y2FJK4</accession>
<evidence type="ECO:0000256" key="1">
    <source>
        <dbReference type="SAM" id="MobiDB-lite"/>
    </source>
</evidence>
<dbReference type="PANTHER" id="PTHR43102">
    <property type="entry name" value="SLR1143 PROTEIN"/>
    <property type="match status" value="1"/>
</dbReference>
<keyword evidence="3" id="KW-1185">Reference proteome</keyword>
<protein>
    <recommendedName>
        <fullName evidence="4">GAF domain-containing protein</fullName>
    </recommendedName>
</protein>
<evidence type="ECO:0000313" key="3">
    <source>
        <dbReference type="Proteomes" id="UP000193467"/>
    </source>
</evidence>
<reference evidence="2 3" key="1">
    <citation type="submission" date="2016-07" db="EMBL/GenBank/DDBJ databases">
        <title>Pervasive Adenine N6-methylation of Active Genes in Fungi.</title>
        <authorList>
            <consortium name="DOE Joint Genome Institute"/>
            <person name="Mondo S.J."/>
            <person name="Dannebaum R.O."/>
            <person name="Kuo R.C."/>
            <person name="Labutti K."/>
            <person name="Haridas S."/>
            <person name="Kuo A."/>
            <person name="Salamov A."/>
            <person name="Ahrendt S.R."/>
            <person name="Lipzen A."/>
            <person name="Sullivan W."/>
            <person name="Andreopoulos W.B."/>
            <person name="Clum A."/>
            <person name="Lindquist E."/>
            <person name="Daum C."/>
            <person name="Ramamoorthy G.K."/>
            <person name="Gryganskyi A."/>
            <person name="Culley D."/>
            <person name="Magnuson J.K."/>
            <person name="James T.Y."/>
            <person name="O'Malley M.A."/>
            <person name="Stajich J.E."/>
            <person name="Spatafora J.W."/>
            <person name="Visel A."/>
            <person name="Grigoriev I.V."/>
        </authorList>
    </citation>
    <scope>NUCLEOTIDE SEQUENCE [LARGE SCALE GENOMIC DNA]</scope>
    <source>
        <strain evidence="2 3">62-1032</strain>
    </source>
</reference>
<dbReference type="EMBL" id="MCGR01000018">
    <property type="protein sequence ID" value="ORY84151.1"/>
    <property type="molecule type" value="Genomic_DNA"/>
</dbReference>
<dbReference type="Proteomes" id="UP000193467">
    <property type="component" value="Unassembled WGS sequence"/>
</dbReference>
<organism evidence="2 3">
    <name type="scientific">Leucosporidium creatinivorum</name>
    <dbReference type="NCBI Taxonomy" id="106004"/>
    <lineage>
        <taxon>Eukaryota</taxon>
        <taxon>Fungi</taxon>
        <taxon>Dikarya</taxon>
        <taxon>Basidiomycota</taxon>
        <taxon>Pucciniomycotina</taxon>
        <taxon>Microbotryomycetes</taxon>
        <taxon>Leucosporidiales</taxon>
        <taxon>Leucosporidium</taxon>
    </lineage>
</organism>
<evidence type="ECO:0008006" key="4">
    <source>
        <dbReference type="Google" id="ProtNLM"/>
    </source>
</evidence>
<sequence>MLHLSSRSHEPPSSPISSPPASPRAERVRELFSSVRRSMSGSRKGSHYLPPSPLSSPPSPRTVPLPLPSPVLPLTPTSPQQDWTPLPPAQRQQESWEGWYSAYQSGHLDFDRAPPPSRLAGPPPSSLFSGAGNLIAPEPQPYPGYEQHRSRAVKRLNIGRGSGPIASSGCFSTGSTDPRAHPINPALQKLVCEASERFKVAAAAVTLMYEGEQHFLAEIGFGGAEVITRETALCSHTVLKAANGAKDPFVVLSLGDDWRFNGNNWPQYGAGFYAGVCILLPSDASAPDELFPAGIFAIIDDDPRTDFSKSDQAALTALARRAAVELLSWQALNERERRLELAKRQQTFRKNRRVSEDRVTTLETVTEGCALQRESSEEQVKWEMEALARQGRRPSMAPSVDSLPTSELARTEISPLQCRRPSLGSIPFATGSKFYTVAAPPCTGLPEALKSCFDISTKLVGESLRLDFTALIAINLPSSFPPPAEHSTALHLLSHHNLPIPAPLFDLDAHLALFAPSHEASAVLYSNTHSSSRPAPNEFASGLMLKIGASPARGRGGEVMGYLLVGYVQDRSRAFTLEDLSFLLQFATDLARATEKL</sequence>
<feature type="region of interest" description="Disordered" evidence="1">
    <location>
        <begin position="1"/>
        <end position="95"/>
    </location>
</feature>
<dbReference type="PANTHER" id="PTHR43102:SF2">
    <property type="entry name" value="GAF DOMAIN-CONTAINING PROTEIN"/>
    <property type="match status" value="1"/>
</dbReference>
<feature type="compositionally biased region" description="Pro residues" evidence="1">
    <location>
        <begin position="12"/>
        <end position="22"/>
    </location>
</feature>
<feature type="compositionally biased region" description="Pro residues" evidence="1">
    <location>
        <begin position="50"/>
        <end position="73"/>
    </location>
</feature>
<feature type="compositionally biased region" description="Pro residues" evidence="1">
    <location>
        <begin position="113"/>
        <end position="125"/>
    </location>
</feature>
<dbReference type="SUPFAM" id="SSF55781">
    <property type="entry name" value="GAF domain-like"/>
    <property type="match status" value="1"/>
</dbReference>
<proteinExistence type="predicted"/>
<name>A0A1Y2FJK4_9BASI</name>
<gene>
    <name evidence="2" type="ORF">BCR35DRAFT_303234</name>
</gene>
<dbReference type="STRING" id="106004.A0A1Y2FJK4"/>
<dbReference type="InParanoid" id="A0A1Y2FJK4"/>
<evidence type="ECO:0000313" key="2">
    <source>
        <dbReference type="EMBL" id="ORY84151.1"/>
    </source>
</evidence>